<proteinExistence type="predicted"/>
<dbReference type="EC" id="2.7.13.3" evidence="2"/>
<evidence type="ECO:0000313" key="10">
    <source>
        <dbReference type="Proteomes" id="UP000025047"/>
    </source>
</evidence>
<name>A0A017HFE8_9RHOB</name>
<dbReference type="PATRIC" id="fig|1122180.6.peg.1295"/>
<dbReference type="STRING" id="1122180.Lokhon_01310"/>
<evidence type="ECO:0000259" key="8">
    <source>
        <dbReference type="PROSITE" id="PS50109"/>
    </source>
</evidence>
<dbReference type="EMBL" id="APGJ01000004">
    <property type="protein sequence ID" value="EYD72509.1"/>
    <property type="molecule type" value="Genomic_DNA"/>
</dbReference>
<dbReference type="InterPro" id="IPR035965">
    <property type="entry name" value="PAS-like_dom_sf"/>
</dbReference>
<dbReference type="SUPFAM" id="SSF55785">
    <property type="entry name" value="PYP-like sensor domain (PAS domain)"/>
    <property type="match status" value="1"/>
</dbReference>
<dbReference type="PANTHER" id="PTHR43711:SF30">
    <property type="entry name" value="HISTIDINE KINASE"/>
    <property type="match status" value="1"/>
</dbReference>
<dbReference type="SUPFAM" id="SSF55874">
    <property type="entry name" value="ATPase domain of HSP90 chaperone/DNA topoisomerase II/histidine kinase"/>
    <property type="match status" value="1"/>
</dbReference>
<keyword evidence="4" id="KW-0808">Transferase</keyword>
<dbReference type="Gene3D" id="3.30.565.10">
    <property type="entry name" value="Histidine kinase-like ATPase, C-terminal domain"/>
    <property type="match status" value="1"/>
</dbReference>
<feature type="transmembrane region" description="Helical" evidence="7">
    <location>
        <begin position="34"/>
        <end position="55"/>
    </location>
</feature>
<evidence type="ECO:0000256" key="4">
    <source>
        <dbReference type="ARBA" id="ARBA00022679"/>
    </source>
</evidence>
<comment type="catalytic activity">
    <reaction evidence="1">
        <text>ATP + protein L-histidine = ADP + protein N-phospho-L-histidine.</text>
        <dbReference type="EC" id="2.7.13.3"/>
    </reaction>
</comment>
<dbReference type="InterPro" id="IPR003661">
    <property type="entry name" value="HisK_dim/P_dom"/>
</dbReference>
<reference evidence="9 10" key="1">
    <citation type="submission" date="2013-03" db="EMBL/GenBank/DDBJ databases">
        <authorList>
            <person name="Fiebig A."/>
            <person name="Goeker M."/>
            <person name="Klenk H.-P.P."/>
        </authorList>
    </citation>
    <scope>NUCLEOTIDE SEQUENCE [LARGE SCALE GENOMIC DNA]</scope>
    <source>
        <strain evidence="9 10">DSM 17492</strain>
    </source>
</reference>
<comment type="caution">
    <text evidence="9">The sequence shown here is derived from an EMBL/GenBank/DDBJ whole genome shotgun (WGS) entry which is preliminary data.</text>
</comment>
<keyword evidence="10" id="KW-1185">Reference proteome</keyword>
<evidence type="ECO:0000256" key="2">
    <source>
        <dbReference type="ARBA" id="ARBA00012438"/>
    </source>
</evidence>
<dbReference type="SUPFAM" id="SSF47384">
    <property type="entry name" value="Homodimeric domain of signal transducing histidine kinase"/>
    <property type="match status" value="1"/>
</dbReference>
<dbReference type="InterPro" id="IPR050736">
    <property type="entry name" value="Sensor_HK_Regulatory"/>
</dbReference>
<evidence type="ECO:0000256" key="6">
    <source>
        <dbReference type="ARBA" id="ARBA00023012"/>
    </source>
</evidence>
<protein>
    <recommendedName>
        <fullName evidence="2">histidine kinase</fullName>
        <ecNumber evidence="2">2.7.13.3</ecNumber>
    </recommendedName>
</protein>
<dbReference type="eggNOG" id="COG5002">
    <property type="taxonomic scope" value="Bacteria"/>
</dbReference>
<evidence type="ECO:0000256" key="5">
    <source>
        <dbReference type="ARBA" id="ARBA00022777"/>
    </source>
</evidence>
<dbReference type="SMART" id="SM00387">
    <property type="entry name" value="HATPase_c"/>
    <property type="match status" value="1"/>
</dbReference>
<evidence type="ECO:0000313" key="9">
    <source>
        <dbReference type="EMBL" id="EYD72509.1"/>
    </source>
</evidence>
<organism evidence="9 10">
    <name type="scientific">Limimaricola hongkongensis DSM 17492</name>
    <dbReference type="NCBI Taxonomy" id="1122180"/>
    <lineage>
        <taxon>Bacteria</taxon>
        <taxon>Pseudomonadati</taxon>
        <taxon>Pseudomonadota</taxon>
        <taxon>Alphaproteobacteria</taxon>
        <taxon>Rhodobacterales</taxon>
        <taxon>Paracoccaceae</taxon>
        <taxon>Limimaricola</taxon>
    </lineage>
</organism>
<sequence>MSRRPMAHRINLGGFHAFGQVAQAATRQSRRLILRASVLTLAVALFLGALIYLDYQRTIESGRQRLNHVASLFNQTFLSSLDLATVQMTGVIEELSRRELRGIEDFEGTYGGRLQRIARQSEQIGVIAVVDPGGIVLWSTLPGLIGVDVSDRAYFRNALDLAPGAYTLGKPIIGRPTGASVTPVAWPIANDTQPVRGVIASSLDEDYFEALLADTRYDPDMVIEIASDDGPIAFSSAAGDTPATGARLESRARIRGSDLATSVSVPRASVLAGLAMRSAAFAMISAFLYACAIAAAYIAEKRSLALAEAFERSRTEALRAVQARNQFQAIFQSVEDGIVVFDERGQLENANRRARDLLDVPDTRSAIAMLRPHRPVIGGANGAAAGGARSTVRLGTMKNGQRREIRCRMSRVDHLLGQAYYCLLTDVSAEERLTNTRVQFIESINHELRTPLTSLSGSLNLYLDRFGDTMTPSGRKLIDMAKRNADRLLMLVNDVLTLQAVDHERLVITLGSVSTGEVVAEAVAAMRGYADSFGVRLCIAEDLVDLPIRADERRLQQVLGNLISNAVKYSPRAGTVEIGAMRGDDDTVKIWCRDTGPGIPAHARNSIFERFAQPAHEPTVQATGTGLGLAISRELVSRQGGRLELDTIHVNEPGGKTAHGTTFNVVLPIERGARVEEKVG</sequence>
<dbReference type="InterPro" id="IPR005467">
    <property type="entry name" value="His_kinase_dom"/>
</dbReference>
<keyword evidence="5" id="KW-0418">Kinase</keyword>
<keyword evidence="7" id="KW-1133">Transmembrane helix</keyword>
<dbReference type="SMART" id="SM00388">
    <property type="entry name" value="HisKA"/>
    <property type="match status" value="1"/>
</dbReference>
<dbReference type="HOGENOM" id="CLU_412690_0_0_5"/>
<dbReference type="GO" id="GO:0000155">
    <property type="term" value="F:phosphorelay sensor kinase activity"/>
    <property type="evidence" value="ECO:0007669"/>
    <property type="project" value="InterPro"/>
</dbReference>
<dbReference type="CDD" id="cd00082">
    <property type="entry name" value="HisKA"/>
    <property type="match status" value="1"/>
</dbReference>
<evidence type="ECO:0000256" key="7">
    <source>
        <dbReference type="SAM" id="Phobius"/>
    </source>
</evidence>
<dbReference type="CDD" id="cd00075">
    <property type="entry name" value="HATPase"/>
    <property type="match status" value="1"/>
</dbReference>
<keyword evidence="6" id="KW-0902">Two-component regulatory system</keyword>
<dbReference type="Pfam" id="PF13188">
    <property type="entry name" value="PAS_8"/>
    <property type="match status" value="1"/>
</dbReference>
<accession>A0A017HFE8</accession>
<feature type="domain" description="Histidine kinase" evidence="8">
    <location>
        <begin position="443"/>
        <end position="671"/>
    </location>
</feature>
<dbReference type="InterPro" id="IPR036097">
    <property type="entry name" value="HisK_dim/P_sf"/>
</dbReference>
<keyword evidence="3" id="KW-0597">Phosphoprotein</keyword>
<dbReference type="Pfam" id="PF00512">
    <property type="entry name" value="HisKA"/>
    <property type="match status" value="1"/>
</dbReference>
<dbReference type="PANTHER" id="PTHR43711">
    <property type="entry name" value="TWO-COMPONENT HISTIDINE KINASE"/>
    <property type="match status" value="1"/>
</dbReference>
<dbReference type="CDD" id="cd12914">
    <property type="entry name" value="PDC1_DGC_like"/>
    <property type="match status" value="1"/>
</dbReference>
<dbReference type="Pfam" id="PF02518">
    <property type="entry name" value="HATPase_c"/>
    <property type="match status" value="1"/>
</dbReference>
<gene>
    <name evidence="9" type="ORF">Lokhon_01310</name>
</gene>
<dbReference type="InterPro" id="IPR004358">
    <property type="entry name" value="Sig_transdc_His_kin-like_C"/>
</dbReference>
<evidence type="ECO:0000256" key="3">
    <source>
        <dbReference type="ARBA" id="ARBA00022553"/>
    </source>
</evidence>
<dbReference type="AlphaFoldDB" id="A0A017HFE8"/>
<keyword evidence="7" id="KW-0472">Membrane</keyword>
<dbReference type="PRINTS" id="PR00344">
    <property type="entry name" value="BCTRLSENSOR"/>
</dbReference>
<dbReference type="InterPro" id="IPR036890">
    <property type="entry name" value="HATPase_C_sf"/>
</dbReference>
<dbReference type="InterPro" id="IPR003594">
    <property type="entry name" value="HATPase_dom"/>
</dbReference>
<dbReference type="Gene3D" id="3.30.450.20">
    <property type="entry name" value="PAS domain"/>
    <property type="match status" value="2"/>
</dbReference>
<evidence type="ECO:0000256" key="1">
    <source>
        <dbReference type="ARBA" id="ARBA00000085"/>
    </source>
</evidence>
<dbReference type="InterPro" id="IPR000014">
    <property type="entry name" value="PAS"/>
</dbReference>
<dbReference type="PROSITE" id="PS50109">
    <property type="entry name" value="HIS_KIN"/>
    <property type="match status" value="1"/>
</dbReference>
<dbReference type="Gene3D" id="1.10.287.130">
    <property type="match status" value="1"/>
</dbReference>
<keyword evidence="7" id="KW-0812">Transmembrane</keyword>
<dbReference type="Proteomes" id="UP000025047">
    <property type="component" value="Unassembled WGS sequence"/>
</dbReference>